<protein>
    <submittedName>
        <fullName evidence="6">Asp-tRNA(Asn)/Glu-tRNA(Gln) amidotransferase GatCAB subunit B</fullName>
    </submittedName>
</protein>
<evidence type="ECO:0000313" key="7">
    <source>
        <dbReference type="Proteomes" id="UP001526076"/>
    </source>
</evidence>
<sequence length="102" mass="11375">VDLNRQGVPLIEIVSEADMRSPEEAYAYLTALKEVIQYAGISDVKMEEGSMRCDANISLRPYGQEEFGTKAELKNLNSMNFVKKGLAYEEKRQAKVLLSGGE</sequence>
<dbReference type="EMBL" id="JAPAHU010000166">
    <property type="protein sequence ID" value="MCW1043116.1"/>
    <property type="molecule type" value="Genomic_DNA"/>
</dbReference>
<proteinExistence type="predicted"/>
<gene>
    <name evidence="6" type="ORF">OJ597_12105</name>
</gene>
<dbReference type="PANTHER" id="PTHR11659">
    <property type="entry name" value="GLUTAMYL-TRNA GLN AMIDOTRANSFERASE SUBUNIT B MITOCHONDRIAL AND PROKARYOTIC PET112-RELATED"/>
    <property type="match status" value="1"/>
</dbReference>
<evidence type="ECO:0000259" key="5">
    <source>
        <dbReference type="Pfam" id="PF02934"/>
    </source>
</evidence>
<reference evidence="6 7" key="1">
    <citation type="submission" date="2022-10" db="EMBL/GenBank/DDBJ databases">
        <title>Comparative genomic study of S. anginosus.</title>
        <authorList>
            <person name="Prasad A."/>
            <person name="Ene A."/>
            <person name="Jablonska S."/>
            <person name="Du J."/>
            <person name="Wolfe A.J."/>
            <person name="Putonti C."/>
        </authorList>
    </citation>
    <scope>NUCLEOTIDE SEQUENCE [LARGE SCALE GENOMIC DNA]</scope>
    <source>
        <strain evidence="6 7">UMB9231</strain>
    </source>
</reference>
<keyword evidence="2" id="KW-0547">Nucleotide-binding</keyword>
<evidence type="ECO:0000256" key="1">
    <source>
        <dbReference type="ARBA" id="ARBA00022598"/>
    </source>
</evidence>
<dbReference type="SUPFAM" id="SSF55931">
    <property type="entry name" value="Glutamine synthetase/guanido kinase"/>
    <property type="match status" value="1"/>
</dbReference>
<keyword evidence="4" id="KW-0648">Protein biosynthesis</keyword>
<comment type="caution">
    <text evidence="6">The sequence shown here is derived from an EMBL/GenBank/DDBJ whole genome shotgun (WGS) entry which is preliminary data.</text>
</comment>
<feature type="domain" description="Aspartyl/Glutamyl-tRNA(Gln) amidotransferase subunit B/E catalytic" evidence="5">
    <location>
        <begin position="1"/>
        <end position="97"/>
    </location>
</feature>
<dbReference type="InterPro" id="IPR017959">
    <property type="entry name" value="Asn/Gln-tRNA_amidoTrfase_suB/E"/>
</dbReference>
<evidence type="ECO:0000256" key="4">
    <source>
        <dbReference type="ARBA" id="ARBA00022917"/>
    </source>
</evidence>
<evidence type="ECO:0000256" key="3">
    <source>
        <dbReference type="ARBA" id="ARBA00022840"/>
    </source>
</evidence>
<dbReference type="InterPro" id="IPR006075">
    <property type="entry name" value="Asn/Gln-tRNA_Trfase_suB/E_cat"/>
</dbReference>
<keyword evidence="1" id="KW-0436">Ligase</keyword>
<accession>A0ABT3ECI9</accession>
<dbReference type="PANTHER" id="PTHR11659:SF0">
    <property type="entry name" value="GLUTAMYL-TRNA(GLN) AMIDOTRANSFERASE SUBUNIT B, MITOCHONDRIAL"/>
    <property type="match status" value="1"/>
</dbReference>
<organism evidence="6 7">
    <name type="scientific">Streptococcus anginosus</name>
    <dbReference type="NCBI Taxonomy" id="1328"/>
    <lineage>
        <taxon>Bacteria</taxon>
        <taxon>Bacillati</taxon>
        <taxon>Bacillota</taxon>
        <taxon>Bacilli</taxon>
        <taxon>Lactobacillales</taxon>
        <taxon>Streptococcaceae</taxon>
        <taxon>Streptococcus</taxon>
        <taxon>Streptococcus anginosus group</taxon>
    </lineage>
</organism>
<dbReference type="InterPro" id="IPR017958">
    <property type="entry name" value="Gln-tRNA_amidoTrfase_suB_CS"/>
</dbReference>
<keyword evidence="7" id="KW-1185">Reference proteome</keyword>
<dbReference type="Proteomes" id="UP001526076">
    <property type="component" value="Unassembled WGS sequence"/>
</dbReference>
<name>A0ABT3ECI9_STRAP</name>
<evidence type="ECO:0000313" key="6">
    <source>
        <dbReference type="EMBL" id="MCW1043116.1"/>
    </source>
</evidence>
<keyword evidence="3" id="KW-0067">ATP-binding</keyword>
<dbReference type="Pfam" id="PF02934">
    <property type="entry name" value="GatB_N"/>
    <property type="match status" value="1"/>
</dbReference>
<evidence type="ECO:0000256" key="2">
    <source>
        <dbReference type="ARBA" id="ARBA00022741"/>
    </source>
</evidence>
<feature type="non-terminal residue" evidence="6">
    <location>
        <position position="102"/>
    </location>
</feature>
<dbReference type="InterPro" id="IPR014746">
    <property type="entry name" value="Gln_synth/guanido_kin_cat_dom"/>
</dbReference>
<feature type="non-terminal residue" evidence="6">
    <location>
        <position position="1"/>
    </location>
</feature>
<dbReference type="PROSITE" id="PS01234">
    <property type="entry name" value="GATB"/>
    <property type="match status" value="1"/>
</dbReference>